<dbReference type="PANTHER" id="PTHR30290">
    <property type="entry name" value="PERIPLASMIC BINDING COMPONENT OF ABC TRANSPORTER"/>
    <property type="match status" value="1"/>
</dbReference>
<dbReference type="GO" id="GO:0043190">
    <property type="term" value="C:ATP-binding cassette (ABC) transporter complex"/>
    <property type="evidence" value="ECO:0007669"/>
    <property type="project" value="InterPro"/>
</dbReference>
<dbReference type="Gene3D" id="3.10.105.10">
    <property type="entry name" value="Dipeptide-binding Protein, Domain 3"/>
    <property type="match status" value="1"/>
</dbReference>
<evidence type="ECO:0000256" key="1">
    <source>
        <dbReference type="ARBA" id="ARBA00004193"/>
    </source>
</evidence>
<comment type="subcellular location">
    <subcellularLocation>
        <location evidence="1">Cell membrane</location>
        <topology evidence="1">Lipid-anchor</topology>
    </subcellularLocation>
</comment>
<dbReference type="InterPro" id="IPR030678">
    <property type="entry name" value="Peptide/Ni-bd"/>
</dbReference>
<dbReference type="InterPro" id="IPR023765">
    <property type="entry name" value="SBP_5_CS"/>
</dbReference>
<dbReference type="SUPFAM" id="SSF53850">
    <property type="entry name" value="Periplasmic binding protein-like II"/>
    <property type="match status" value="1"/>
</dbReference>
<dbReference type="Proteomes" id="UP000589351">
    <property type="component" value="Unassembled WGS sequence"/>
</dbReference>
<name>A0A6V7RRK2_9STAP</name>
<evidence type="ECO:0000256" key="5">
    <source>
        <dbReference type="SAM" id="SignalP"/>
    </source>
</evidence>
<evidence type="ECO:0000313" key="8">
    <source>
        <dbReference type="Proteomes" id="UP000589351"/>
    </source>
</evidence>
<organism evidence="7 8">
    <name type="scientific">Jeotgalicoccus meleagridis</name>
    <dbReference type="NCBI Taxonomy" id="2759181"/>
    <lineage>
        <taxon>Bacteria</taxon>
        <taxon>Bacillati</taxon>
        <taxon>Bacillota</taxon>
        <taxon>Bacilli</taxon>
        <taxon>Bacillales</taxon>
        <taxon>Staphylococcaceae</taxon>
        <taxon>Jeotgalicoccus</taxon>
    </lineage>
</organism>
<keyword evidence="3" id="KW-0813">Transport</keyword>
<protein>
    <submittedName>
        <fullName evidence="7">Glutathione-binding protein GsiB</fullName>
    </submittedName>
</protein>
<dbReference type="Gene3D" id="3.40.190.10">
    <property type="entry name" value="Periplasmic binding protein-like II"/>
    <property type="match status" value="2"/>
</dbReference>
<evidence type="ECO:0000256" key="2">
    <source>
        <dbReference type="ARBA" id="ARBA00005695"/>
    </source>
</evidence>
<dbReference type="Gene3D" id="3.90.76.10">
    <property type="entry name" value="Dipeptide-binding Protein, Domain 1"/>
    <property type="match status" value="1"/>
</dbReference>
<sequence length="553" mass="61750">MKLFKISIFILGLVFLSACTDDSAISSETEASEGEEGGDLVVSYPSDAGSLDPAGVNDMASDQRRQVIYEGLISLDDNLEPEGLLAEDFKQVDDTTWHFTLKEGVKFHDGSSLTADAVKASIDRIKDPAMASSRAYIFDMIDEVNVIDDYTVEIKTGDTFAPLLSYLSHDGAGIISKQVIDEDYQNALNEAEIDMSLEEFYALREEGGEKYTDIAKKVSEYTGTIVEEKPTGTGYMKFQSRSPGEKVVVERFDEYWGGPVNLDTVTFKIVTEDASRIAELESGQSQLIQGFDVGQVERLESNPNINVLPVYNISTEFVGMNTQKGPLKDKRVRQAIGHLIDKDSIMEGIYLNMGRTMKGAIQEEVLGYDENLEDLEYNPSKAKTLLKEAGYEDGFDLKLLTNDVPDRVDIAVYLQEELKTVDINIEIEQLEWGTYLEAVSSGEQDLFILGWPNTVGDPDQGLWPILHSSMLGNGGNRFFFENEAVDQLLEEGRRELDSNKRAEIYQEINEILVEEQPAVFVKQAEYPNAMTSNVHGLEIDQFGHPDFRKVTLD</sequence>
<dbReference type="RefSeq" id="WP_185126472.1">
    <property type="nucleotide sequence ID" value="NZ_CAJEWD010000008.1"/>
</dbReference>
<proteinExistence type="inferred from homology"/>
<dbReference type="GO" id="GO:0042597">
    <property type="term" value="C:periplasmic space"/>
    <property type="evidence" value="ECO:0007669"/>
    <property type="project" value="UniProtKB-ARBA"/>
</dbReference>
<gene>
    <name evidence="7" type="primary">gsiB_6</name>
    <name evidence="7" type="ORF">JEODO184_01978</name>
</gene>
<dbReference type="Pfam" id="PF00496">
    <property type="entry name" value="SBP_bac_5"/>
    <property type="match status" value="1"/>
</dbReference>
<comment type="similarity">
    <text evidence="2">Belongs to the bacterial solute-binding protein 5 family.</text>
</comment>
<reference evidence="7 8" key="1">
    <citation type="submission" date="2020-07" db="EMBL/GenBank/DDBJ databases">
        <authorList>
            <person name="Criscuolo A."/>
        </authorList>
    </citation>
    <scope>NUCLEOTIDE SEQUENCE [LARGE SCALE GENOMIC DNA]</scope>
    <source>
        <strain evidence="7">CIP111649</strain>
    </source>
</reference>
<feature type="chain" id="PRO_5039487435" evidence="5">
    <location>
        <begin position="21"/>
        <end position="553"/>
    </location>
</feature>
<dbReference type="AlphaFoldDB" id="A0A6V7RRK2"/>
<dbReference type="InterPro" id="IPR000914">
    <property type="entry name" value="SBP_5_dom"/>
</dbReference>
<dbReference type="PANTHER" id="PTHR30290:SF9">
    <property type="entry name" value="OLIGOPEPTIDE-BINDING PROTEIN APPA"/>
    <property type="match status" value="1"/>
</dbReference>
<dbReference type="InterPro" id="IPR039424">
    <property type="entry name" value="SBP_5"/>
</dbReference>
<evidence type="ECO:0000256" key="4">
    <source>
        <dbReference type="ARBA" id="ARBA00022729"/>
    </source>
</evidence>
<feature type="domain" description="Solute-binding protein family 5" evidence="6">
    <location>
        <begin position="80"/>
        <end position="469"/>
    </location>
</feature>
<feature type="signal peptide" evidence="5">
    <location>
        <begin position="1"/>
        <end position="20"/>
    </location>
</feature>
<dbReference type="PROSITE" id="PS01040">
    <property type="entry name" value="SBP_BACTERIAL_5"/>
    <property type="match status" value="1"/>
</dbReference>
<dbReference type="GO" id="GO:0015833">
    <property type="term" value="P:peptide transport"/>
    <property type="evidence" value="ECO:0007669"/>
    <property type="project" value="TreeGrafter"/>
</dbReference>
<dbReference type="PROSITE" id="PS51257">
    <property type="entry name" value="PROKAR_LIPOPROTEIN"/>
    <property type="match status" value="1"/>
</dbReference>
<comment type="caution">
    <text evidence="7">The sequence shown here is derived from an EMBL/GenBank/DDBJ whole genome shotgun (WGS) entry which is preliminary data.</text>
</comment>
<keyword evidence="4 5" id="KW-0732">Signal</keyword>
<evidence type="ECO:0000259" key="6">
    <source>
        <dbReference type="Pfam" id="PF00496"/>
    </source>
</evidence>
<dbReference type="GO" id="GO:1904680">
    <property type="term" value="F:peptide transmembrane transporter activity"/>
    <property type="evidence" value="ECO:0007669"/>
    <property type="project" value="TreeGrafter"/>
</dbReference>
<evidence type="ECO:0000313" key="7">
    <source>
        <dbReference type="EMBL" id="CAD2080621.1"/>
    </source>
</evidence>
<evidence type="ECO:0000256" key="3">
    <source>
        <dbReference type="ARBA" id="ARBA00022448"/>
    </source>
</evidence>
<accession>A0A6V7RRK2</accession>
<dbReference type="EMBL" id="CAJEWD010000008">
    <property type="protein sequence ID" value="CAD2080621.1"/>
    <property type="molecule type" value="Genomic_DNA"/>
</dbReference>
<keyword evidence="8" id="KW-1185">Reference proteome</keyword>
<dbReference type="PIRSF" id="PIRSF002741">
    <property type="entry name" value="MppA"/>
    <property type="match status" value="1"/>
</dbReference>